<feature type="transmembrane region" description="Helical" evidence="2">
    <location>
        <begin position="195"/>
        <end position="221"/>
    </location>
</feature>
<organism evidence="5">
    <name type="scientific">Schizophyllum commune (strain H4-8 / FGSC 9210)</name>
    <name type="common">Split gill fungus</name>
    <dbReference type="NCBI Taxonomy" id="578458"/>
    <lineage>
        <taxon>Eukaryota</taxon>
        <taxon>Fungi</taxon>
        <taxon>Dikarya</taxon>
        <taxon>Basidiomycota</taxon>
        <taxon>Agaricomycotina</taxon>
        <taxon>Agaricomycetes</taxon>
        <taxon>Agaricomycetidae</taxon>
        <taxon>Agaricales</taxon>
        <taxon>Schizophyllaceae</taxon>
        <taxon>Schizophyllum</taxon>
    </lineage>
</organism>
<dbReference type="PANTHER" id="PTHR40465">
    <property type="entry name" value="CHROMOSOME 1, WHOLE GENOME SHOTGUN SEQUENCE"/>
    <property type="match status" value="1"/>
</dbReference>
<dbReference type="eggNOG" id="ENOG502SKAZ">
    <property type="taxonomic scope" value="Eukaryota"/>
</dbReference>
<dbReference type="InterPro" id="IPR045339">
    <property type="entry name" value="DUF6534"/>
</dbReference>
<proteinExistence type="predicted"/>
<dbReference type="InParanoid" id="D8Q289"/>
<feature type="transmembrane region" description="Helical" evidence="2">
    <location>
        <begin position="120"/>
        <end position="145"/>
    </location>
</feature>
<dbReference type="VEuPathDB" id="FungiDB:SCHCODRAFT_02620286"/>
<dbReference type="GeneID" id="9592793"/>
<keyword evidence="2" id="KW-0472">Membrane</keyword>
<evidence type="ECO:0000256" key="1">
    <source>
        <dbReference type="SAM" id="MobiDB-lite"/>
    </source>
</evidence>
<dbReference type="HOGENOM" id="CLU_046025_5_4_1"/>
<feature type="transmembrane region" description="Helical" evidence="2">
    <location>
        <begin position="165"/>
        <end position="183"/>
    </location>
</feature>
<protein>
    <recommendedName>
        <fullName evidence="3">DUF6534 domain-containing protein</fullName>
    </recommendedName>
</protein>
<accession>D8Q289</accession>
<dbReference type="Pfam" id="PF20152">
    <property type="entry name" value="DUF6534"/>
    <property type="match status" value="1"/>
</dbReference>
<dbReference type="PANTHER" id="PTHR40465:SF1">
    <property type="entry name" value="DUF6534 DOMAIN-CONTAINING PROTEIN"/>
    <property type="match status" value="1"/>
</dbReference>
<feature type="compositionally biased region" description="Basic and acidic residues" evidence="1">
    <location>
        <begin position="334"/>
        <end position="344"/>
    </location>
</feature>
<keyword evidence="2" id="KW-0812">Transmembrane</keyword>
<evidence type="ECO:0000259" key="3">
    <source>
        <dbReference type="Pfam" id="PF20152"/>
    </source>
</evidence>
<reference evidence="4 5" key="1">
    <citation type="journal article" date="2010" name="Nat. Biotechnol.">
        <title>Genome sequence of the model mushroom Schizophyllum commune.</title>
        <authorList>
            <person name="Ohm R.A."/>
            <person name="de Jong J.F."/>
            <person name="Lugones L.G."/>
            <person name="Aerts A."/>
            <person name="Kothe E."/>
            <person name="Stajich J.E."/>
            <person name="de Vries R.P."/>
            <person name="Record E."/>
            <person name="Levasseur A."/>
            <person name="Baker S.E."/>
            <person name="Bartholomew K.A."/>
            <person name="Coutinho P.M."/>
            <person name="Erdmann S."/>
            <person name="Fowler T.J."/>
            <person name="Gathman A.C."/>
            <person name="Lombard V."/>
            <person name="Henrissat B."/>
            <person name="Knabe N."/>
            <person name="Kuees U."/>
            <person name="Lilly W.W."/>
            <person name="Lindquist E."/>
            <person name="Lucas S."/>
            <person name="Magnuson J.K."/>
            <person name="Piumi F."/>
            <person name="Raudaskoski M."/>
            <person name="Salamov A."/>
            <person name="Schmutz J."/>
            <person name="Schwarze F.W.M.R."/>
            <person name="vanKuyk P.A."/>
            <person name="Horton J.S."/>
            <person name="Grigoriev I.V."/>
            <person name="Woesten H.A.B."/>
        </authorList>
    </citation>
    <scope>NUCLEOTIDE SEQUENCE [LARGE SCALE GENOMIC DNA]</scope>
    <source>
        <strain evidence="5">H4-8 / FGSC 9210</strain>
    </source>
</reference>
<keyword evidence="2" id="KW-1133">Transmembrane helix</keyword>
<dbReference type="AlphaFoldDB" id="D8Q289"/>
<feature type="transmembrane region" description="Helical" evidence="2">
    <location>
        <begin position="94"/>
        <end position="113"/>
    </location>
</feature>
<dbReference type="OrthoDB" id="3263055at2759"/>
<evidence type="ECO:0000256" key="2">
    <source>
        <dbReference type="SAM" id="Phobius"/>
    </source>
</evidence>
<feature type="region of interest" description="Disordered" evidence="1">
    <location>
        <begin position="318"/>
        <end position="350"/>
    </location>
</feature>
<evidence type="ECO:0000313" key="4">
    <source>
        <dbReference type="EMBL" id="EFI98644.1"/>
    </source>
</evidence>
<evidence type="ECO:0000313" key="5">
    <source>
        <dbReference type="Proteomes" id="UP000007431"/>
    </source>
</evidence>
<feature type="domain" description="DUF6534" evidence="3">
    <location>
        <begin position="167"/>
        <end position="253"/>
    </location>
</feature>
<feature type="transmembrane region" description="Helical" evidence="2">
    <location>
        <begin position="50"/>
        <end position="74"/>
    </location>
</feature>
<dbReference type="OMA" id="MFFETIH"/>
<dbReference type="Proteomes" id="UP000007431">
    <property type="component" value="Unassembled WGS sequence"/>
</dbReference>
<dbReference type="KEGG" id="scm:SCHCO_02620286"/>
<dbReference type="EMBL" id="GL377305">
    <property type="protein sequence ID" value="EFI98644.1"/>
    <property type="molecule type" value="Genomic_DNA"/>
</dbReference>
<keyword evidence="5" id="KW-1185">Reference proteome</keyword>
<name>D8Q289_SCHCM</name>
<feature type="transmembrane region" description="Helical" evidence="2">
    <location>
        <begin position="15"/>
        <end position="38"/>
    </location>
</feature>
<feature type="transmembrane region" description="Helical" evidence="2">
    <location>
        <begin position="227"/>
        <end position="249"/>
    </location>
</feature>
<gene>
    <name evidence="4" type="ORF">SCHCODRAFT_76322</name>
</gene>
<sequence length="350" mass="38331">MSAAIQLALHDTMGAAFIGCIIAGLLHGVSIVQTWYYFTHHRDAWHTVSLVTAVLFFDTVHQALISYTVYYYVIANYGSAVTIGELVWSLLVEVYFNGFTGFLVQGFLALRIWRLSNKNVWLTSIVCVFIFAEFCCCLAFASLALHLDTFAELAELQGLSVSVNALAAAGDVLIAIILCTLLHRSRTGFSRSDTIINKLIIFAVNTGMLTSLCAVGSLISITVAGNTFWYIAFFFCMGRLYTNSLLATLNARKAIRSSADGAYSSEDNNVSIFSKGMMSMGSRHRPTTTNISIKIDTTKEVDTDVETNLTFAQPEDLTPISYKAPESPAFGDRAIAKDDSREGNSDQSMV</sequence>